<name>A0A514ZAA3_9LACT</name>
<keyword evidence="2" id="KW-1185">Reference proteome</keyword>
<dbReference type="EMBL" id="CP041356">
    <property type="protein sequence ID" value="QDK71477.1"/>
    <property type="molecule type" value="Genomic_DNA"/>
</dbReference>
<sequence>MAGKAWTEEEEIYLELYYNDVDNFDLNAAAEFLGRSKKSIVCKAVRLRKELDIRHFEKVWTKEEDDYIIENYLRYTYAQLGRRFGVTEKAITDRIRTLKLPKKNKYLTKYDSEIRKLAKEGKFRSEIAEILGLELRQINSYVIHHKIKTKLDKFKPKKSAYQKYLNDVFWQSMKKERE</sequence>
<dbReference type="AlphaFoldDB" id="A0A514ZAA3"/>
<reference evidence="1 2" key="1">
    <citation type="submission" date="2019-07" db="EMBL/GenBank/DDBJ databases">
        <title>Genome sequencing of KACC 19320.</title>
        <authorList>
            <person name="Heo J."/>
            <person name="Kim S.-J."/>
            <person name="Kim J.-S."/>
            <person name="Hong S.-B."/>
            <person name="Kwon S.-W."/>
        </authorList>
    </citation>
    <scope>NUCLEOTIDE SEQUENCE [LARGE SCALE GENOMIC DNA]</scope>
    <source>
        <strain evidence="1 2">KACC 19320</strain>
    </source>
</reference>
<evidence type="ECO:0000313" key="2">
    <source>
        <dbReference type="Proteomes" id="UP000315128"/>
    </source>
</evidence>
<organism evidence="1 2">
    <name type="scientific">Lactococcus protaetiae</name>
    <dbReference type="NCBI Taxonomy" id="2592653"/>
    <lineage>
        <taxon>Bacteria</taxon>
        <taxon>Bacillati</taxon>
        <taxon>Bacillota</taxon>
        <taxon>Bacilli</taxon>
        <taxon>Lactobacillales</taxon>
        <taxon>Streptococcaceae</taxon>
        <taxon>Lactococcus</taxon>
    </lineage>
</organism>
<proteinExistence type="predicted"/>
<evidence type="ECO:0000313" key="1">
    <source>
        <dbReference type="EMBL" id="QDK71477.1"/>
    </source>
</evidence>
<gene>
    <name evidence="1" type="ORF">FLP15_10275</name>
</gene>
<dbReference type="KEGG" id="lack:FLP15_10275"/>
<dbReference type="Proteomes" id="UP000315128">
    <property type="component" value="Chromosome"/>
</dbReference>
<protein>
    <submittedName>
        <fullName evidence="1">Uncharacterized protein</fullName>
    </submittedName>
</protein>
<accession>A0A514ZAA3</accession>
<dbReference type="RefSeq" id="WP_142767041.1">
    <property type="nucleotide sequence ID" value="NZ_CP041356.1"/>
</dbReference>